<dbReference type="InParanoid" id="A0A165LB70"/>
<dbReference type="InterPro" id="IPR001810">
    <property type="entry name" value="F-box_dom"/>
</dbReference>
<dbReference type="InterPro" id="IPR047922">
    <property type="entry name" value="FBXL6_F-box"/>
</dbReference>
<dbReference type="PANTHER" id="PTHR38926:SF5">
    <property type="entry name" value="F-BOX AND LEUCINE-RICH REPEAT PROTEIN 6"/>
    <property type="match status" value="1"/>
</dbReference>
<dbReference type="Gene3D" id="1.20.1280.50">
    <property type="match status" value="1"/>
</dbReference>
<dbReference type="CDD" id="cd22119">
    <property type="entry name" value="F-box_FBXL6"/>
    <property type="match status" value="1"/>
</dbReference>
<dbReference type="InterPro" id="IPR036047">
    <property type="entry name" value="F-box-like_dom_sf"/>
</dbReference>
<evidence type="ECO:0000259" key="1">
    <source>
        <dbReference type="PROSITE" id="PS50181"/>
    </source>
</evidence>
<reference evidence="2 3" key="1">
    <citation type="journal article" date="2016" name="Mol. Biol. Evol.">
        <title>Comparative Genomics of Early-Diverging Mushroom-Forming Fungi Provides Insights into the Origins of Lignocellulose Decay Capabilities.</title>
        <authorList>
            <person name="Nagy L.G."/>
            <person name="Riley R."/>
            <person name="Tritt A."/>
            <person name="Adam C."/>
            <person name="Daum C."/>
            <person name="Floudas D."/>
            <person name="Sun H."/>
            <person name="Yadav J.S."/>
            <person name="Pangilinan J."/>
            <person name="Larsson K.H."/>
            <person name="Matsuura K."/>
            <person name="Barry K."/>
            <person name="Labutti K."/>
            <person name="Kuo R."/>
            <person name="Ohm R.A."/>
            <person name="Bhattacharya S.S."/>
            <person name="Shirouzu T."/>
            <person name="Yoshinaga Y."/>
            <person name="Martin F.M."/>
            <person name="Grigoriev I.V."/>
            <person name="Hibbett D.S."/>
        </authorList>
    </citation>
    <scope>NUCLEOTIDE SEQUENCE [LARGE SCALE GENOMIC DNA]</scope>
    <source>
        <strain evidence="2 3">HHB12029</strain>
    </source>
</reference>
<sequence length="478" mass="53059">MAVAVHDVLSAVQTAHNDTVGINRLPPEVLGAIFFQLTVYNRPVRSICLASAVCRRWRDVALSTPQLWKRIDDSDEYLPVDLFGLWLERSGALPISVVCAGGTDCLVLKDHLSRIRRLVLTKWWTGWGHYLMSLIDLPAPVLETLWLPEWITLPADVFSSCAPKLRTLAVQLSVLEITNSYPALRGLTCLHLLSHPDEDEDSPGFKRDTILHILFELPNLATLVGVTPLKLSSAPMSPQEQMDLRDQGLRVVQATDHPLSGERTMESLHILRYDRIPHVSISRPSSFTLESLFSAALPDRPYTHVTLDRIRGHVALRTQDGFTRALTECKAHRSTSNLLHVATSLTSLTVVGRLYQDARFSPAFPVLRTLTIGVHSSDFPPSAMCLTWSCPCLKTLCLTSIRDRESISNGAVETFISTSLEFADERLAELRLDSVEVSSASDSRAGTADHSTTLLLLVENITSTSAILEPIKVEKYWA</sequence>
<protein>
    <recommendedName>
        <fullName evidence="1">F-box domain-containing protein</fullName>
    </recommendedName>
</protein>
<proteinExistence type="predicted"/>
<accession>A0A165LB70</accession>
<dbReference type="GO" id="GO:0019005">
    <property type="term" value="C:SCF ubiquitin ligase complex"/>
    <property type="evidence" value="ECO:0007669"/>
    <property type="project" value="InterPro"/>
</dbReference>
<feature type="domain" description="F-box" evidence="1">
    <location>
        <begin position="19"/>
        <end position="71"/>
    </location>
</feature>
<keyword evidence="3" id="KW-1185">Reference proteome</keyword>
<name>A0A165LB70_EXIGL</name>
<dbReference type="PANTHER" id="PTHR38926">
    <property type="entry name" value="F-BOX DOMAIN CONTAINING PROTEIN, EXPRESSED"/>
    <property type="match status" value="1"/>
</dbReference>
<dbReference type="EMBL" id="KV425928">
    <property type="protein sequence ID" value="KZV97627.1"/>
    <property type="molecule type" value="Genomic_DNA"/>
</dbReference>
<dbReference type="Proteomes" id="UP000077266">
    <property type="component" value="Unassembled WGS sequence"/>
</dbReference>
<organism evidence="2 3">
    <name type="scientific">Exidia glandulosa HHB12029</name>
    <dbReference type="NCBI Taxonomy" id="1314781"/>
    <lineage>
        <taxon>Eukaryota</taxon>
        <taxon>Fungi</taxon>
        <taxon>Dikarya</taxon>
        <taxon>Basidiomycota</taxon>
        <taxon>Agaricomycotina</taxon>
        <taxon>Agaricomycetes</taxon>
        <taxon>Auriculariales</taxon>
        <taxon>Exidiaceae</taxon>
        <taxon>Exidia</taxon>
    </lineage>
</organism>
<dbReference type="OrthoDB" id="2269034at2759"/>
<dbReference type="Pfam" id="PF12937">
    <property type="entry name" value="F-box-like"/>
    <property type="match status" value="1"/>
</dbReference>
<evidence type="ECO:0000313" key="2">
    <source>
        <dbReference type="EMBL" id="KZV97627.1"/>
    </source>
</evidence>
<dbReference type="AlphaFoldDB" id="A0A165LB70"/>
<evidence type="ECO:0000313" key="3">
    <source>
        <dbReference type="Proteomes" id="UP000077266"/>
    </source>
</evidence>
<gene>
    <name evidence="2" type="ORF">EXIGLDRAFT_832753</name>
</gene>
<dbReference type="SUPFAM" id="SSF81383">
    <property type="entry name" value="F-box domain"/>
    <property type="match status" value="1"/>
</dbReference>
<dbReference type="PROSITE" id="PS50181">
    <property type="entry name" value="FBOX"/>
    <property type="match status" value="1"/>
</dbReference>